<dbReference type="RefSeq" id="WP_345046188.1">
    <property type="nucleotide sequence ID" value="NZ_BAABED010000001.1"/>
</dbReference>
<organism evidence="5 6">
    <name type="scientific">Arthrobacter methylotrophus</name>
    <dbReference type="NCBI Taxonomy" id="121291"/>
    <lineage>
        <taxon>Bacteria</taxon>
        <taxon>Bacillati</taxon>
        <taxon>Actinomycetota</taxon>
        <taxon>Actinomycetes</taxon>
        <taxon>Micrococcales</taxon>
        <taxon>Micrococcaceae</taxon>
        <taxon>Arthrobacter</taxon>
    </lineage>
</organism>
<gene>
    <name evidence="5" type="ORF">ACFFPI_10275</name>
</gene>
<dbReference type="PANTHER" id="PTHR11908:SF132">
    <property type="entry name" value="ALDEHYDE OXIDASE 1-RELATED"/>
    <property type="match status" value="1"/>
</dbReference>
<keyword evidence="2 5" id="KW-0560">Oxidoreductase</keyword>
<dbReference type="InterPro" id="IPR008274">
    <property type="entry name" value="AldOxase/xan_DH_MoCoBD1"/>
</dbReference>
<keyword evidence="6" id="KW-1185">Reference proteome</keyword>
<dbReference type="InterPro" id="IPR046867">
    <property type="entry name" value="AldOxase/xan_DH_MoCoBD2"/>
</dbReference>
<dbReference type="InterPro" id="IPR037165">
    <property type="entry name" value="AldOxase/xan_DH_Mopterin-bd_sf"/>
</dbReference>
<feature type="region of interest" description="Disordered" evidence="3">
    <location>
        <begin position="1"/>
        <end position="26"/>
    </location>
</feature>
<dbReference type="InterPro" id="IPR016208">
    <property type="entry name" value="Ald_Oxase/xanthine_DH-like"/>
</dbReference>
<dbReference type="Gene3D" id="3.30.365.10">
    <property type="entry name" value="Aldehyde oxidase/xanthine dehydrogenase, molybdopterin binding domain"/>
    <property type="match status" value="4"/>
</dbReference>
<dbReference type="EC" id="1.2.5.3" evidence="5"/>
<proteinExistence type="predicted"/>
<reference evidence="5 6" key="1">
    <citation type="submission" date="2024-09" db="EMBL/GenBank/DDBJ databases">
        <authorList>
            <person name="Sun Q."/>
            <person name="Mori K."/>
        </authorList>
    </citation>
    <scope>NUCLEOTIDE SEQUENCE [LARGE SCALE GENOMIC DNA]</scope>
    <source>
        <strain evidence="5 6">JCM 13519</strain>
    </source>
</reference>
<evidence type="ECO:0000256" key="3">
    <source>
        <dbReference type="SAM" id="MobiDB-lite"/>
    </source>
</evidence>
<dbReference type="SUPFAM" id="SSF56003">
    <property type="entry name" value="Molybdenum cofactor-binding domain"/>
    <property type="match status" value="1"/>
</dbReference>
<accession>A0ABV5UPQ2</accession>
<dbReference type="GO" id="GO:0008805">
    <property type="term" value="F:carbon-monoxide oxygenase activity"/>
    <property type="evidence" value="ECO:0007669"/>
    <property type="project" value="UniProtKB-EC"/>
</dbReference>
<name>A0ABV5UPQ2_9MICC</name>
<dbReference type="Gene3D" id="3.90.1170.50">
    <property type="entry name" value="Aldehyde oxidase/xanthine dehydrogenase, a/b hammerhead"/>
    <property type="match status" value="1"/>
</dbReference>
<dbReference type="InterPro" id="IPR000674">
    <property type="entry name" value="Ald_Oxase/Xan_DH_a/b"/>
</dbReference>
<dbReference type="SUPFAM" id="SSF54665">
    <property type="entry name" value="CO dehydrogenase molybdoprotein N-domain-like"/>
    <property type="match status" value="1"/>
</dbReference>
<dbReference type="SMART" id="SM01008">
    <property type="entry name" value="Ald_Xan_dh_C"/>
    <property type="match status" value="1"/>
</dbReference>
<feature type="domain" description="Aldehyde oxidase/xanthine dehydrogenase a/b hammerhead" evidence="4">
    <location>
        <begin position="35"/>
        <end position="144"/>
    </location>
</feature>
<dbReference type="Proteomes" id="UP001589536">
    <property type="component" value="Unassembled WGS sequence"/>
</dbReference>
<dbReference type="PANTHER" id="PTHR11908">
    <property type="entry name" value="XANTHINE DEHYDROGENASE"/>
    <property type="match status" value="1"/>
</dbReference>
<dbReference type="InterPro" id="IPR012780">
    <property type="entry name" value="CO_Mo_DH_lsu"/>
</dbReference>
<evidence type="ECO:0000256" key="2">
    <source>
        <dbReference type="ARBA" id="ARBA00023002"/>
    </source>
</evidence>
<sequence>MTTVQEHAPNPAAGDPNRPIGFGRLQRKEDPRFVRGKGTYIDDIVLPGMLHGAILRAPVAHARLVSIDTTEALAHPKVLAVITGKDLQALNLAWAPTLSADVQAVLVTDKVRFQGQEVAFVVAEDRYAARDALELIDVEYDTLPPVIDARRALDPGAPVIRDDIEGRTDNRIFDWEIGDAAETEAVFAAADVVVAQEIVYPRVHPAPMETCGAVADFDPIDGNLTLYETTQAPHAHRTLYAIVAGIPEHKIRIVSPDIGGGFGNKVGIYPGYILAVVGSIVTGKPVKWVEDRSENLMSTSFARDYIMQGEIAATKEGKILAVRTNVLADHGAFNATAQPTKTPAGFFSIFTGSYDLEAAYCKVTGVYTNKAPGGVAYACSFRVTEAVYLVERMVDILARKLEMDPAELRLKNFIKPEQFPYANKTGWVYDSGNYEPAMRLSMQIAGYEDLRREQLEKRERGELMGIGVSFFTETVGAGPRKHFDIVGLGMADGAELRIHPTGKAVVRISVQSQGQGHETTFAQIVAEELGIPPESIDVVHGDTDQTPFGLGTYGSRSTPVSGGAVALVARKVREKAKFIAAAMLETRPEDLEWEKGRWFVKGDPSAGKTIEEIAMAAHGTMTLPEGIDGNLDAEVTYDPPNLTFPFGAYICVVDVDAGTGHVKVRRFIAVDDCGTRINPMIIEGQVHGGLTDGVGMALMEIIAFDEDGNCLSGSFMEYLIPTAMEVPDWETGFTVTPSPHHPIGAKGIGESATVGSPPAIVNAIVDALTPYGVTHMDMPCTPARVWEAMQGRARPPV</sequence>
<dbReference type="Pfam" id="PF20256">
    <property type="entry name" value="MoCoBD_2"/>
    <property type="match status" value="1"/>
</dbReference>
<dbReference type="EMBL" id="JBHMBH010000021">
    <property type="protein sequence ID" value="MFB9714508.1"/>
    <property type="molecule type" value="Genomic_DNA"/>
</dbReference>
<evidence type="ECO:0000256" key="1">
    <source>
        <dbReference type="ARBA" id="ARBA00022505"/>
    </source>
</evidence>
<evidence type="ECO:0000259" key="4">
    <source>
        <dbReference type="SMART" id="SM01008"/>
    </source>
</evidence>
<dbReference type="Pfam" id="PF01315">
    <property type="entry name" value="Ald_Xan_dh_C"/>
    <property type="match status" value="1"/>
</dbReference>
<keyword evidence="1" id="KW-0500">Molybdenum</keyword>
<comment type="caution">
    <text evidence="5">The sequence shown here is derived from an EMBL/GenBank/DDBJ whole genome shotgun (WGS) entry which is preliminary data.</text>
</comment>
<dbReference type="Pfam" id="PF02738">
    <property type="entry name" value="MoCoBD_1"/>
    <property type="match status" value="1"/>
</dbReference>
<evidence type="ECO:0000313" key="6">
    <source>
        <dbReference type="Proteomes" id="UP001589536"/>
    </source>
</evidence>
<protein>
    <submittedName>
        <fullName evidence="5">Aerobic carbon-monoxide dehydrogenase large subunit</fullName>
        <ecNumber evidence="5">1.2.5.3</ecNumber>
    </submittedName>
</protein>
<dbReference type="InterPro" id="IPR036856">
    <property type="entry name" value="Ald_Oxase/Xan_DH_a/b_sf"/>
</dbReference>
<evidence type="ECO:0000313" key="5">
    <source>
        <dbReference type="EMBL" id="MFB9714508.1"/>
    </source>
</evidence>
<dbReference type="NCBIfam" id="TIGR02416">
    <property type="entry name" value="CO_dehy_Mo_lg"/>
    <property type="match status" value="1"/>
</dbReference>